<dbReference type="SUPFAM" id="SSF46689">
    <property type="entry name" value="Homeodomain-like"/>
    <property type="match status" value="1"/>
</dbReference>
<comment type="caution">
    <text evidence="7">The sequence shown here is derived from an EMBL/GenBank/DDBJ whole genome shotgun (WGS) entry which is preliminary data.</text>
</comment>
<keyword evidence="3" id="KW-0862">Zinc</keyword>
<evidence type="ECO:0000256" key="1">
    <source>
        <dbReference type="ARBA" id="ARBA00022723"/>
    </source>
</evidence>
<evidence type="ECO:0000256" key="5">
    <source>
        <dbReference type="ARBA" id="ARBA00023242"/>
    </source>
</evidence>
<dbReference type="Proteomes" id="UP000187209">
    <property type="component" value="Unassembled WGS sequence"/>
</dbReference>
<dbReference type="GO" id="GO:0005634">
    <property type="term" value="C:nucleus"/>
    <property type="evidence" value="ECO:0007669"/>
    <property type="project" value="UniProtKB-ARBA"/>
</dbReference>
<dbReference type="GO" id="GO:0003677">
    <property type="term" value="F:DNA binding"/>
    <property type="evidence" value="ECO:0007669"/>
    <property type="project" value="UniProtKB-KW"/>
</dbReference>
<reference evidence="7 8" key="1">
    <citation type="submission" date="2016-11" db="EMBL/GenBank/DDBJ databases">
        <title>The macronuclear genome of Stentor coeruleus: a giant cell with tiny introns.</title>
        <authorList>
            <person name="Slabodnick M."/>
            <person name="Ruby J.G."/>
            <person name="Reiff S.B."/>
            <person name="Swart E.C."/>
            <person name="Gosai S."/>
            <person name="Prabakaran S."/>
            <person name="Witkowska E."/>
            <person name="Larue G.E."/>
            <person name="Fisher S."/>
            <person name="Freeman R.M."/>
            <person name="Gunawardena J."/>
            <person name="Chu W."/>
            <person name="Stover N.A."/>
            <person name="Gregory B.D."/>
            <person name="Nowacki M."/>
            <person name="Derisi J."/>
            <person name="Roy S.W."/>
            <person name="Marshall W.F."/>
            <person name="Sood P."/>
        </authorList>
    </citation>
    <scope>NUCLEOTIDE SEQUENCE [LARGE SCALE GENOMIC DNA]</scope>
    <source>
        <strain evidence="7">WM001</strain>
    </source>
</reference>
<dbReference type="EMBL" id="MPUH01000206">
    <property type="protein sequence ID" value="OMJ86415.1"/>
    <property type="molecule type" value="Genomic_DNA"/>
</dbReference>
<keyword evidence="8" id="KW-1185">Reference proteome</keyword>
<dbReference type="InterPro" id="IPR009057">
    <property type="entry name" value="Homeodomain-like_sf"/>
</dbReference>
<evidence type="ECO:0000313" key="8">
    <source>
        <dbReference type="Proteomes" id="UP000187209"/>
    </source>
</evidence>
<keyword evidence="4" id="KW-0238">DNA-binding</keyword>
<accession>A0A1R2CBR1</accession>
<evidence type="ECO:0000256" key="4">
    <source>
        <dbReference type="ARBA" id="ARBA00023125"/>
    </source>
</evidence>
<keyword evidence="1" id="KW-0479">Metal-binding</keyword>
<dbReference type="GO" id="GO:0008270">
    <property type="term" value="F:zinc ion binding"/>
    <property type="evidence" value="ECO:0007669"/>
    <property type="project" value="UniProtKB-KW"/>
</dbReference>
<dbReference type="AlphaFoldDB" id="A0A1R2CBR1"/>
<sequence length="224" mass="25755">MSFDMPKSPVAATASQLESHKEIENKSFLDFCDWSSIGSSSDISFSSLSNLNLNPLFKQVQPSIFMKASRKWLNSNSQNYYSQTKNTLEMSKDKILAGKALQSFENYLSTVTMMYFGDPHPKSKDTAEIFRPGKRTRSSQLNDPLSMILSPLRSELDFESWSPKEIAVFESVMCMFGKKFDVVGRLLEESKTLQEITRFYYIWKKTSHYKSWKEAVKEQLGNIL</sequence>
<keyword evidence="5" id="KW-0539">Nucleus</keyword>
<dbReference type="Gene3D" id="1.10.10.60">
    <property type="entry name" value="Homeodomain-like"/>
    <property type="match status" value="1"/>
</dbReference>
<keyword evidence="2" id="KW-0863">Zinc-finger</keyword>
<evidence type="ECO:0000259" key="6">
    <source>
        <dbReference type="PROSITE" id="PS51293"/>
    </source>
</evidence>
<evidence type="ECO:0000313" key="7">
    <source>
        <dbReference type="EMBL" id="OMJ86415.1"/>
    </source>
</evidence>
<dbReference type="InterPro" id="IPR017884">
    <property type="entry name" value="SANT_dom"/>
</dbReference>
<dbReference type="PROSITE" id="PS51293">
    <property type="entry name" value="SANT"/>
    <property type="match status" value="1"/>
</dbReference>
<protein>
    <recommendedName>
        <fullName evidence="6">SANT domain-containing protein</fullName>
    </recommendedName>
</protein>
<feature type="domain" description="SANT" evidence="6">
    <location>
        <begin position="156"/>
        <end position="208"/>
    </location>
</feature>
<organism evidence="7 8">
    <name type="scientific">Stentor coeruleus</name>
    <dbReference type="NCBI Taxonomy" id="5963"/>
    <lineage>
        <taxon>Eukaryota</taxon>
        <taxon>Sar</taxon>
        <taxon>Alveolata</taxon>
        <taxon>Ciliophora</taxon>
        <taxon>Postciliodesmatophora</taxon>
        <taxon>Heterotrichea</taxon>
        <taxon>Heterotrichida</taxon>
        <taxon>Stentoridae</taxon>
        <taxon>Stentor</taxon>
    </lineage>
</organism>
<proteinExistence type="predicted"/>
<name>A0A1R2CBR1_9CILI</name>
<evidence type="ECO:0000256" key="2">
    <source>
        <dbReference type="ARBA" id="ARBA00022771"/>
    </source>
</evidence>
<gene>
    <name evidence="7" type="ORF">SteCoe_12073</name>
</gene>
<dbReference type="FunFam" id="1.10.10.60:FF:000012">
    <property type="entry name" value="Metastasis-associated 1 family, member 3"/>
    <property type="match status" value="1"/>
</dbReference>
<evidence type="ECO:0000256" key="3">
    <source>
        <dbReference type="ARBA" id="ARBA00022833"/>
    </source>
</evidence>
<dbReference type="OrthoDB" id="303185at2759"/>